<name>A0AAD9JFZ0_9ANNE</name>
<evidence type="ECO:0008006" key="3">
    <source>
        <dbReference type="Google" id="ProtNLM"/>
    </source>
</evidence>
<sequence>MIGTDQHLEAERHPKTHDLLDNFISSRFLPTVTLPTRITHNTSTLIDNSYIKCKRYDELVSGCFISVDTSDHFPLFPFIGQINHTKSVPKNVTYRQVDDMKLINIQNYLNTMRYPGTNPRGGAASDPVLLVRRP</sequence>
<evidence type="ECO:0000313" key="1">
    <source>
        <dbReference type="EMBL" id="KAK2152427.1"/>
    </source>
</evidence>
<accession>A0AAD9JFZ0</accession>
<organism evidence="1 2">
    <name type="scientific">Paralvinella palmiformis</name>
    <dbReference type="NCBI Taxonomy" id="53620"/>
    <lineage>
        <taxon>Eukaryota</taxon>
        <taxon>Metazoa</taxon>
        <taxon>Spiralia</taxon>
        <taxon>Lophotrochozoa</taxon>
        <taxon>Annelida</taxon>
        <taxon>Polychaeta</taxon>
        <taxon>Sedentaria</taxon>
        <taxon>Canalipalpata</taxon>
        <taxon>Terebellida</taxon>
        <taxon>Terebelliformia</taxon>
        <taxon>Alvinellidae</taxon>
        <taxon>Paralvinella</taxon>
    </lineage>
</organism>
<comment type="caution">
    <text evidence="1">The sequence shown here is derived from an EMBL/GenBank/DDBJ whole genome shotgun (WGS) entry which is preliminary data.</text>
</comment>
<gene>
    <name evidence="1" type="ORF">LSH36_329g03045</name>
</gene>
<proteinExistence type="predicted"/>
<dbReference type="AlphaFoldDB" id="A0AAD9JFZ0"/>
<reference evidence="1" key="1">
    <citation type="journal article" date="2023" name="Mol. Biol. Evol.">
        <title>Third-Generation Sequencing Reveals the Adaptive Role of the Epigenome in Three Deep-Sea Polychaetes.</title>
        <authorList>
            <person name="Perez M."/>
            <person name="Aroh O."/>
            <person name="Sun Y."/>
            <person name="Lan Y."/>
            <person name="Juniper S.K."/>
            <person name="Young C.R."/>
            <person name="Angers B."/>
            <person name="Qian P.Y."/>
        </authorList>
    </citation>
    <scope>NUCLEOTIDE SEQUENCE</scope>
    <source>
        <strain evidence="1">P08H-3</strain>
    </source>
</reference>
<protein>
    <recommendedName>
        <fullName evidence="3">Endonuclease/exonuclease/phosphatase domain-containing protein</fullName>
    </recommendedName>
</protein>
<evidence type="ECO:0000313" key="2">
    <source>
        <dbReference type="Proteomes" id="UP001208570"/>
    </source>
</evidence>
<keyword evidence="2" id="KW-1185">Reference proteome</keyword>
<dbReference type="EMBL" id="JAODUP010000329">
    <property type="protein sequence ID" value="KAK2152427.1"/>
    <property type="molecule type" value="Genomic_DNA"/>
</dbReference>
<dbReference type="Proteomes" id="UP001208570">
    <property type="component" value="Unassembled WGS sequence"/>
</dbReference>